<keyword evidence="2" id="KW-1185">Reference proteome</keyword>
<evidence type="ECO:0000313" key="2">
    <source>
        <dbReference type="Proteomes" id="UP000187261"/>
    </source>
</evidence>
<accession>A0A1U7PTC5</accession>
<organism evidence="1 2">
    <name type="scientific">Epilithonimonas bovis DSM 19482</name>
    <dbReference type="NCBI Taxonomy" id="1121284"/>
    <lineage>
        <taxon>Bacteria</taxon>
        <taxon>Pseudomonadati</taxon>
        <taxon>Bacteroidota</taxon>
        <taxon>Flavobacteriia</taxon>
        <taxon>Flavobacteriales</taxon>
        <taxon>Weeksellaceae</taxon>
        <taxon>Chryseobacterium group</taxon>
        <taxon>Epilithonimonas</taxon>
    </lineage>
</organism>
<dbReference type="EMBL" id="FTPU01000013">
    <property type="protein sequence ID" value="SIT96816.1"/>
    <property type="molecule type" value="Genomic_DNA"/>
</dbReference>
<sequence length="74" mass="8860">MIELLIKELDKLPGNNERKNYLERIIQDPNIGRHDLKRIACITLIEGNFIENYYKVTLFQQIFNNLKKLKWVVS</sequence>
<dbReference type="STRING" id="1121284.SAMN05660493_01511"/>
<reference evidence="2" key="1">
    <citation type="submission" date="2016-10" db="EMBL/GenBank/DDBJ databases">
        <authorList>
            <person name="Varghese N."/>
            <person name="Submissions S."/>
        </authorList>
    </citation>
    <scope>NUCLEOTIDE SEQUENCE [LARGE SCALE GENOMIC DNA]</scope>
    <source>
        <strain evidence="2">DSM 19482</strain>
    </source>
</reference>
<protein>
    <submittedName>
        <fullName evidence="1">Uncharacterized protein</fullName>
    </submittedName>
</protein>
<dbReference type="Proteomes" id="UP000187261">
    <property type="component" value="Unassembled WGS sequence"/>
</dbReference>
<evidence type="ECO:0000313" key="1">
    <source>
        <dbReference type="EMBL" id="SIT96816.1"/>
    </source>
</evidence>
<proteinExistence type="predicted"/>
<dbReference type="AlphaFoldDB" id="A0A1U7PTC5"/>
<name>A0A1U7PTC5_9FLAO</name>
<gene>
    <name evidence="1" type="ORF">SAMN05660493_01511</name>
</gene>